<keyword evidence="4" id="KW-1185">Reference proteome</keyword>
<evidence type="ECO:0000259" key="2">
    <source>
        <dbReference type="Pfam" id="PF01471"/>
    </source>
</evidence>
<gene>
    <name evidence="3" type="ORF">Vau01_112090</name>
</gene>
<organism evidence="3 4">
    <name type="scientific">Virgisporangium aurantiacum</name>
    <dbReference type="NCBI Taxonomy" id="175570"/>
    <lineage>
        <taxon>Bacteria</taxon>
        <taxon>Bacillati</taxon>
        <taxon>Actinomycetota</taxon>
        <taxon>Actinomycetes</taxon>
        <taxon>Micromonosporales</taxon>
        <taxon>Micromonosporaceae</taxon>
        <taxon>Virgisporangium</taxon>
    </lineage>
</organism>
<dbReference type="InterPro" id="IPR036365">
    <property type="entry name" value="PGBD-like_sf"/>
</dbReference>
<comment type="caution">
    <text evidence="3">The sequence shown here is derived from an EMBL/GenBank/DDBJ whole genome shotgun (WGS) entry which is preliminary data.</text>
</comment>
<dbReference type="Pfam" id="PF01471">
    <property type="entry name" value="PG_binding_1"/>
    <property type="match status" value="1"/>
</dbReference>
<proteinExistence type="predicted"/>
<reference evidence="3" key="1">
    <citation type="submission" date="2021-01" db="EMBL/GenBank/DDBJ databases">
        <title>Whole genome shotgun sequence of Virgisporangium aurantiacum NBRC 16421.</title>
        <authorList>
            <person name="Komaki H."/>
            <person name="Tamura T."/>
        </authorList>
    </citation>
    <scope>NUCLEOTIDE SEQUENCE</scope>
    <source>
        <strain evidence="3">NBRC 16421</strain>
    </source>
</reference>
<accession>A0A8J3ZJ26</accession>
<feature type="chain" id="PRO_5035292960" description="Peptidoglycan binding-like domain-containing protein" evidence="1">
    <location>
        <begin position="29"/>
        <end position="138"/>
    </location>
</feature>
<dbReference type="AlphaFoldDB" id="A0A8J3ZJ26"/>
<feature type="domain" description="Peptidoglycan binding-like" evidence="2">
    <location>
        <begin position="64"/>
        <end position="118"/>
    </location>
</feature>
<dbReference type="EMBL" id="BOPG01000101">
    <property type="protein sequence ID" value="GIJ63693.1"/>
    <property type="molecule type" value="Genomic_DNA"/>
</dbReference>
<evidence type="ECO:0000256" key="1">
    <source>
        <dbReference type="SAM" id="SignalP"/>
    </source>
</evidence>
<feature type="signal peptide" evidence="1">
    <location>
        <begin position="1"/>
        <end position="28"/>
    </location>
</feature>
<keyword evidence="1" id="KW-0732">Signal</keyword>
<evidence type="ECO:0000313" key="4">
    <source>
        <dbReference type="Proteomes" id="UP000612585"/>
    </source>
</evidence>
<evidence type="ECO:0000313" key="3">
    <source>
        <dbReference type="EMBL" id="GIJ63693.1"/>
    </source>
</evidence>
<name>A0A8J3ZJ26_9ACTN</name>
<protein>
    <recommendedName>
        <fullName evidence="2">Peptidoglycan binding-like domain-containing protein</fullName>
    </recommendedName>
</protein>
<dbReference type="SUPFAM" id="SSF47090">
    <property type="entry name" value="PGBD-like"/>
    <property type="match status" value="1"/>
</dbReference>
<dbReference type="Gene3D" id="1.10.101.10">
    <property type="entry name" value="PGBD-like superfamily/PGBD"/>
    <property type="match status" value="1"/>
</dbReference>
<dbReference type="Proteomes" id="UP000612585">
    <property type="component" value="Unassembled WGS sequence"/>
</dbReference>
<dbReference type="InterPro" id="IPR036366">
    <property type="entry name" value="PGBDSf"/>
</dbReference>
<sequence length="138" mass="14121">MKSHIAKILLPLAFAGFGVFAVAAPAQAAATCNNKVNISKGALYATYPAYNSSGTCVMGKGNSGVAVRTLQGALNTCYHAGLVVDGIFGQNTFEALKDAQDAAGVTDDGIYGPTTAGAIKFPYKRDSDGSSAGCQSRY</sequence>
<dbReference type="RefSeq" id="WP_204010787.1">
    <property type="nucleotide sequence ID" value="NZ_BOPG01000101.1"/>
</dbReference>
<dbReference type="InterPro" id="IPR002477">
    <property type="entry name" value="Peptidoglycan-bd-like"/>
</dbReference>